<dbReference type="Gene3D" id="3.30.160.60">
    <property type="entry name" value="Classic Zinc Finger"/>
    <property type="match status" value="1"/>
</dbReference>
<dbReference type="GO" id="GO:0006355">
    <property type="term" value="P:regulation of DNA-templated transcription"/>
    <property type="evidence" value="ECO:0007669"/>
    <property type="project" value="InterPro"/>
</dbReference>
<feature type="compositionally biased region" description="Low complexity" evidence="2">
    <location>
        <begin position="327"/>
        <end position="339"/>
    </location>
</feature>
<accession>A0AAD5BJS5</accession>
<reference evidence="4 5" key="1">
    <citation type="journal article" date="2022" name="DNA Res.">
        <title>Genome analysis of five recently described species of the CUG-Ser clade uncovers Candida theae as a new hybrid lineage with pathogenic potential in the Candida parapsilosis species complex.</title>
        <authorList>
            <person name="Mixao V."/>
            <person name="Del Olmo V."/>
            <person name="Hegedusova E."/>
            <person name="Saus E."/>
            <person name="Pryszcz L."/>
            <person name="Cillingova A."/>
            <person name="Nosek J."/>
            <person name="Gabaldon T."/>
        </authorList>
    </citation>
    <scope>NUCLEOTIDE SEQUENCE [LARGE SCALE GENOMIC DNA]</scope>
    <source>
        <strain evidence="4 5">CBS 12239</strain>
    </source>
</reference>
<feature type="region of interest" description="Disordered" evidence="2">
    <location>
        <begin position="123"/>
        <end position="150"/>
    </location>
</feature>
<dbReference type="GO" id="GO:0008270">
    <property type="term" value="F:zinc ion binding"/>
    <property type="evidence" value="ECO:0007669"/>
    <property type="project" value="UniProtKB-KW"/>
</dbReference>
<dbReference type="GeneID" id="76148106"/>
<dbReference type="AlphaFoldDB" id="A0AAD5BJS5"/>
<feature type="compositionally biased region" description="Polar residues" evidence="2">
    <location>
        <begin position="127"/>
        <end position="142"/>
    </location>
</feature>
<dbReference type="Proteomes" id="UP001204833">
    <property type="component" value="Unassembled WGS sequence"/>
</dbReference>
<evidence type="ECO:0000313" key="4">
    <source>
        <dbReference type="EMBL" id="KAI5968931.1"/>
    </source>
</evidence>
<feature type="region of interest" description="Disordered" evidence="2">
    <location>
        <begin position="284"/>
        <end position="315"/>
    </location>
</feature>
<keyword evidence="1" id="KW-0862">Zinc</keyword>
<proteinExistence type="predicted"/>
<evidence type="ECO:0000313" key="5">
    <source>
        <dbReference type="Proteomes" id="UP001204833"/>
    </source>
</evidence>
<evidence type="ECO:0000256" key="2">
    <source>
        <dbReference type="SAM" id="MobiDB-lite"/>
    </source>
</evidence>
<protein>
    <recommendedName>
        <fullName evidence="3">C2H2-type domain-containing protein</fullName>
    </recommendedName>
</protein>
<evidence type="ECO:0000259" key="3">
    <source>
        <dbReference type="PROSITE" id="PS50157"/>
    </source>
</evidence>
<dbReference type="InterPro" id="IPR013087">
    <property type="entry name" value="Znf_C2H2_type"/>
</dbReference>
<feature type="region of interest" description="Disordered" evidence="2">
    <location>
        <begin position="1"/>
        <end position="59"/>
    </location>
</feature>
<feature type="compositionally biased region" description="Polar residues" evidence="2">
    <location>
        <begin position="11"/>
        <end position="30"/>
    </location>
</feature>
<name>A0AAD5BJS5_9ASCO</name>
<keyword evidence="1" id="KW-0479">Metal-binding</keyword>
<gene>
    <name evidence="4" type="ORF">KGF57_000046</name>
</gene>
<keyword evidence="5" id="KW-1185">Reference proteome</keyword>
<sequence>MMPPPPEKSSEQGNQRAGASTNTGYDNKTTLPPLGTSIKTDQPDLYNQAPPSQPYEYNVQPNMYTSYQQTNYDPYQRQNFMQQQNAYTGVTPYVQSTSYTQPTSYTSSNAHAPNAIRFSYSGGVSAVPTSSSKTENQQQQGSQEKKNRRFRRRYNQIVRKYPCSFPGCSKSYGSLNHLNTHIVSKKHGPRKSKLDFQNGTHKKEDKMEPGTLQTDHTPSAHVPQLGVYQIPQQSQIPAPPQHYVTPQPNEYSGYYYGYSAPPNIRPTVSNDSVPVPSSGTGLYYSGLPTTSAPAPQQAVSQIQSQRTGGSTAAPQYYSVSPQQSFYTTQFQQQQTPGTGLYSNQPQSSPQQRTNQH</sequence>
<dbReference type="PANTHER" id="PTHR36167:SF3">
    <property type="entry name" value="C2H2 FINGER DOMAIN TRANSCRIPTION FACTOR (EUROFUNG)-RELATED"/>
    <property type="match status" value="1"/>
</dbReference>
<dbReference type="EMBL" id="JAIHNG010000001">
    <property type="protein sequence ID" value="KAI5968931.1"/>
    <property type="molecule type" value="Genomic_DNA"/>
</dbReference>
<feature type="compositionally biased region" description="Polar residues" evidence="2">
    <location>
        <begin position="340"/>
        <end position="356"/>
    </location>
</feature>
<feature type="region of interest" description="Disordered" evidence="2">
    <location>
        <begin position="185"/>
        <end position="215"/>
    </location>
</feature>
<dbReference type="RefSeq" id="XP_051611465.1">
    <property type="nucleotide sequence ID" value="XM_051754124.1"/>
</dbReference>
<keyword evidence="1" id="KW-0863">Zinc-finger</keyword>
<feature type="domain" description="C2H2-type" evidence="3">
    <location>
        <begin position="161"/>
        <end position="192"/>
    </location>
</feature>
<evidence type="ECO:0000256" key="1">
    <source>
        <dbReference type="PROSITE-ProRule" id="PRU00042"/>
    </source>
</evidence>
<dbReference type="PANTHER" id="PTHR36167">
    <property type="entry name" value="C2H2 FINGER DOMAIN TRANSCRIPTION FACTOR (EUROFUNG)-RELATED"/>
    <property type="match status" value="1"/>
</dbReference>
<dbReference type="PROSITE" id="PS00028">
    <property type="entry name" value="ZINC_FINGER_C2H2_1"/>
    <property type="match status" value="1"/>
</dbReference>
<dbReference type="PROSITE" id="PS50157">
    <property type="entry name" value="ZINC_FINGER_C2H2_2"/>
    <property type="match status" value="1"/>
</dbReference>
<feature type="compositionally biased region" description="Polar residues" evidence="2">
    <location>
        <begin position="287"/>
        <end position="315"/>
    </location>
</feature>
<comment type="caution">
    <text evidence="4">The sequence shown here is derived from an EMBL/GenBank/DDBJ whole genome shotgun (WGS) entry which is preliminary data.</text>
</comment>
<organism evidence="4 5">
    <name type="scientific">Candida theae</name>
    <dbReference type="NCBI Taxonomy" id="1198502"/>
    <lineage>
        <taxon>Eukaryota</taxon>
        <taxon>Fungi</taxon>
        <taxon>Dikarya</taxon>
        <taxon>Ascomycota</taxon>
        <taxon>Saccharomycotina</taxon>
        <taxon>Pichiomycetes</taxon>
        <taxon>Debaryomycetaceae</taxon>
        <taxon>Candida/Lodderomyces clade</taxon>
        <taxon>Candida</taxon>
    </lineage>
</organism>
<dbReference type="InterPro" id="IPR039327">
    <property type="entry name" value="CON7-like"/>
</dbReference>
<feature type="region of interest" description="Disordered" evidence="2">
    <location>
        <begin position="327"/>
        <end position="356"/>
    </location>
</feature>